<dbReference type="GO" id="GO:0008821">
    <property type="term" value="F:crossover junction DNA endonuclease activity"/>
    <property type="evidence" value="ECO:0007669"/>
    <property type="project" value="UniProtKB-EC"/>
</dbReference>
<reference evidence="2" key="1">
    <citation type="journal article" date="2015" name="Nature">
        <title>Complex archaea that bridge the gap between prokaryotes and eukaryotes.</title>
        <authorList>
            <person name="Spang A."/>
            <person name="Saw J.H."/>
            <person name="Jorgensen S.L."/>
            <person name="Zaremba-Niedzwiedzka K."/>
            <person name="Martijn J."/>
            <person name="Lind A.E."/>
            <person name="van Eijk R."/>
            <person name="Schleper C."/>
            <person name="Guy L."/>
            <person name="Ettema T.J."/>
        </authorList>
    </citation>
    <scope>NUCLEOTIDE SEQUENCE</scope>
</reference>
<name>A0A0F8WLP8_9ZZZZ</name>
<organism evidence="2">
    <name type="scientific">marine sediment metagenome</name>
    <dbReference type="NCBI Taxonomy" id="412755"/>
    <lineage>
        <taxon>unclassified sequences</taxon>
        <taxon>metagenomes</taxon>
        <taxon>ecological metagenomes</taxon>
    </lineage>
</organism>
<comment type="caution">
    <text evidence="2">The sequence shown here is derived from an EMBL/GenBank/DDBJ whole genome shotgun (WGS) entry which is preliminary data.</text>
</comment>
<dbReference type="EMBL" id="LAZR01064388">
    <property type="protein sequence ID" value="KKK57623.1"/>
    <property type="molecule type" value="Genomic_DNA"/>
</dbReference>
<dbReference type="InterPro" id="IPR011335">
    <property type="entry name" value="Restrct_endonuc-II-like"/>
</dbReference>
<evidence type="ECO:0000256" key="1">
    <source>
        <dbReference type="ARBA" id="ARBA00029354"/>
    </source>
</evidence>
<gene>
    <name evidence="2" type="ORF">LCGC14_3052580</name>
</gene>
<proteinExistence type="predicted"/>
<dbReference type="InterPro" id="IPR002732">
    <property type="entry name" value="Hjc"/>
</dbReference>
<accession>A0A0F8WLP8</accession>
<sequence>MGNPNYRRGVRLEREIMQIFKDNGYIVMRTAGSHSPFDVVLVKESSELKKICFVAFVQCKTKKI</sequence>
<dbReference type="Pfam" id="PF01870">
    <property type="entry name" value="Hjc"/>
    <property type="match status" value="1"/>
</dbReference>
<dbReference type="AlphaFoldDB" id="A0A0F8WLP8"/>
<evidence type="ECO:0008006" key="3">
    <source>
        <dbReference type="Google" id="ProtNLM"/>
    </source>
</evidence>
<dbReference type="GO" id="GO:0003676">
    <property type="term" value="F:nucleic acid binding"/>
    <property type="evidence" value="ECO:0007669"/>
    <property type="project" value="InterPro"/>
</dbReference>
<evidence type="ECO:0000313" key="2">
    <source>
        <dbReference type="EMBL" id="KKK57623.1"/>
    </source>
</evidence>
<protein>
    <recommendedName>
        <fullName evidence="3">Restriction endonuclease type IV Mrr domain-containing protein</fullName>
    </recommendedName>
</protein>
<comment type="catalytic activity">
    <reaction evidence="1">
        <text>Endonucleolytic cleavage at a junction such as a reciprocal single-stranded crossover between two homologous DNA duplexes (Holliday junction).</text>
        <dbReference type="EC" id="3.1.21.10"/>
    </reaction>
</comment>
<dbReference type="InterPro" id="IPR011856">
    <property type="entry name" value="tRNA_endonuc-like_dom_sf"/>
</dbReference>
<dbReference type="SUPFAM" id="SSF52980">
    <property type="entry name" value="Restriction endonuclease-like"/>
    <property type="match status" value="1"/>
</dbReference>
<dbReference type="Gene3D" id="3.40.1350.10">
    <property type="match status" value="1"/>
</dbReference>